<evidence type="ECO:0000256" key="2">
    <source>
        <dbReference type="SAM" id="Phobius"/>
    </source>
</evidence>
<feature type="chain" id="PRO_5045180483" evidence="3">
    <location>
        <begin position="23"/>
        <end position="122"/>
    </location>
</feature>
<evidence type="ECO:0000256" key="1">
    <source>
        <dbReference type="SAM" id="MobiDB-lite"/>
    </source>
</evidence>
<organism evidence="4 5">
    <name type="scientific">Streptomyces polygonati</name>
    <dbReference type="NCBI Taxonomy" id="1617087"/>
    <lineage>
        <taxon>Bacteria</taxon>
        <taxon>Bacillati</taxon>
        <taxon>Actinomycetota</taxon>
        <taxon>Actinomycetes</taxon>
        <taxon>Kitasatosporales</taxon>
        <taxon>Streptomycetaceae</taxon>
        <taxon>Streptomyces</taxon>
    </lineage>
</organism>
<accession>A0ABV8HZP9</accession>
<comment type="caution">
    <text evidence="4">The sequence shown here is derived from an EMBL/GenBank/DDBJ whole genome shotgun (WGS) entry which is preliminary data.</text>
</comment>
<gene>
    <name evidence="4" type="ORF">ACFO3J_34855</name>
</gene>
<dbReference type="Proteomes" id="UP001595765">
    <property type="component" value="Unassembled WGS sequence"/>
</dbReference>
<sequence length="122" mass="12101">MSQRRRAASLVAVTTAVLLALAASPASPASATAPSAGPQGVHSLAASRLTDAAARASVTTGAVPTASAPGSASASVSAAAPAKDKKKDDASRSSTWLIVAVFFVASVGVGFLLSGRRRRRQD</sequence>
<protein>
    <submittedName>
        <fullName evidence="4">Uncharacterized protein</fullName>
    </submittedName>
</protein>
<reference evidence="5" key="1">
    <citation type="journal article" date="2019" name="Int. J. Syst. Evol. Microbiol.">
        <title>The Global Catalogue of Microorganisms (GCM) 10K type strain sequencing project: providing services to taxonomists for standard genome sequencing and annotation.</title>
        <authorList>
            <consortium name="The Broad Institute Genomics Platform"/>
            <consortium name="The Broad Institute Genome Sequencing Center for Infectious Disease"/>
            <person name="Wu L."/>
            <person name="Ma J."/>
        </authorList>
    </citation>
    <scope>NUCLEOTIDE SEQUENCE [LARGE SCALE GENOMIC DNA]</scope>
    <source>
        <strain evidence="5">CGMCC 4.7237</strain>
    </source>
</reference>
<feature type="compositionally biased region" description="Low complexity" evidence="1">
    <location>
        <begin position="58"/>
        <end position="81"/>
    </location>
</feature>
<keyword evidence="2" id="KW-0472">Membrane</keyword>
<keyword evidence="2" id="KW-1133">Transmembrane helix</keyword>
<dbReference type="InterPro" id="IPR006311">
    <property type="entry name" value="TAT_signal"/>
</dbReference>
<dbReference type="RefSeq" id="WP_386438528.1">
    <property type="nucleotide sequence ID" value="NZ_JBHSBB010000051.1"/>
</dbReference>
<feature type="signal peptide" evidence="3">
    <location>
        <begin position="1"/>
        <end position="22"/>
    </location>
</feature>
<keyword evidence="5" id="KW-1185">Reference proteome</keyword>
<evidence type="ECO:0000313" key="4">
    <source>
        <dbReference type="EMBL" id="MFC4036582.1"/>
    </source>
</evidence>
<name>A0ABV8HZP9_9ACTN</name>
<feature type="region of interest" description="Disordered" evidence="1">
    <location>
        <begin position="58"/>
        <end position="91"/>
    </location>
</feature>
<dbReference type="EMBL" id="JBHSBB010000051">
    <property type="protein sequence ID" value="MFC4036582.1"/>
    <property type="molecule type" value="Genomic_DNA"/>
</dbReference>
<proteinExistence type="predicted"/>
<feature type="compositionally biased region" description="Basic and acidic residues" evidence="1">
    <location>
        <begin position="82"/>
        <end position="91"/>
    </location>
</feature>
<keyword evidence="2" id="KW-0812">Transmembrane</keyword>
<feature type="transmembrane region" description="Helical" evidence="2">
    <location>
        <begin position="94"/>
        <end position="113"/>
    </location>
</feature>
<evidence type="ECO:0000313" key="5">
    <source>
        <dbReference type="Proteomes" id="UP001595765"/>
    </source>
</evidence>
<evidence type="ECO:0000256" key="3">
    <source>
        <dbReference type="SAM" id="SignalP"/>
    </source>
</evidence>
<keyword evidence="3" id="KW-0732">Signal</keyword>
<dbReference type="PROSITE" id="PS51318">
    <property type="entry name" value="TAT"/>
    <property type="match status" value="1"/>
</dbReference>